<protein>
    <recommendedName>
        <fullName evidence="15">Rieske domain-containing protein</fullName>
    </recommendedName>
</protein>
<dbReference type="GO" id="GO:0016020">
    <property type="term" value="C:membrane"/>
    <property type="evidence" value="ECO:0007669"/>
    <property type="project" value="UniProtKB-SubCell"/>
</dbReference>
<evidence type="ECO:0000256" key="10">
    <source>
        <dbReference type="ARBA" id="ARBA00023002"/>
    </source>
</evidence>
<dbReference type="OMA" id="EPPCRLE"/>
<keyword evidence="17" id="KW-1185">Reference proteome</keyword>
<dbReference type="OrthoDB" id="426882at2759"/>
<dbReference type="HOGENOM" id="CLU_003927_3_1_1"/>
<keyword evidence="11" id="KW-0408">Iron</keyword>
<dbReference type="AlphaFoldDB" id="U5DIP3"/>
<evidence type="ECO:0000256" key="9">
    <source>
        <dbReference type="ARBA" id="ARBA00022989"/>
    </source>
</evidence>
<dbReference type="Proteomes" id="UP000017836">
    <property type="component" value="Unassembled WGS sequence"/>
</dbReference>
<dbReference type="InterPro" id="IPR013626">
    <property type="entry name" value="PaO"/>
</dbReference>
<keyword evidence="13" id="KW-0472">Membrane</keyword>
<evidence type="ECO:0000256" key="3">
    <source>
        <dbReference type="ARBA" id="ARBA00022528"/>
    </source>
</evidence>
<dbReference type="GO" id="GO:0009507">
    <property type="term" value="C:chloroplast"/>
    <property type="evidence" value="ECO:0007669"/>
    <property type="project" value="UniProtKB-SubCell"/>
</dbReference>
<evidence type="ECO:0000256" key="5">
    <source>
        <dbReference type="ARBA" id="ARBA00022692"/>
    </source>
</evidence>
<dbReference type="PANTHER" id="PTHR21266:SF32">
    <property type="entry name" value="CHOLESTEROL 7-DESATURASE NVD"/>
    <property type="match status" value="1"/>
</dbReference>
<keyword evidence="3" id="KW-0150">Chloroplast</keyword>
<sequence length="551" mass="62301">MASLSLSLYSQSTPSLFNSTCKPLLPSESPISLRKTPLHFLHSQNFGRNSSFRVSSSSPTISSPKPTSSGVSPPVTETKVARDGNEFDWFSNWYPIAPVCDLDKRVPHASRVLGLDVVVWWDKAEGKWQVFDDKCPHRLAPLSEGRIDQWGRLQCVYHGWCFGGSGNCKLIPQSPPDGPQVHTSRKACVAVYPSLEQNGIVWFWPNPDHQLKDISSKKSPPFISELDDPSYTHLMGMRDMPYGYEVLIENLMDPAHVPYAHRGLMRTSSNPRPVDREGGRPLDISILSQDISGFLANQEFGYGKFIAPCIFYVSAFSGSTNESISQEPAADDHKPQRPAADYHKPERLFLLIFVCIPVSPGRSRLIWSFPRNFSVWIDKLVPRWIFHLGQNLILDSDLYLVHLEELKIMEIGQSNWLKSCFVPTKSDALVIAFRNWLRKYCGGQIDWGTKFHGYLPPTPPKEQLMDRYWSHVVHCSSCRAALKYLKALEICLQTLSITLIGVVAAFWQSIPSTVARILLVSAAILSSLASRWLADFIYKNFYFHDYNHALI</sequence>
<evidence type="ECO:0000313" key="16">
    <source>
        <dbReference type="EMBL" id="ERN20453.1"/>
    </source>
</evidence>
<keyword evidence="5" id="KW-0812">Transmembrane</keyword>
<feature type="region of interest" description="Disordered" evidence="14">
    <location>
        <begin position="50"/>
        <end position="77"/>
    </location>
</feature>
<comment type="subcellular location">
    <subcellularLocation>
        <location evidence="2">Membrane</location>
    </subcellularLocation>
    <subcellularLocation>
        <location evidence="1">Plastid</location>
        <location evidence="1">Chloroplast</location>
    </subcellularLocation>
</comment>
<dbReference type="InterPro" id="IPR036922">
    <property type="entry name" value="Rieske_2Fe-2S_sf"/>
</dbReference>
<dbReference type="Gene3D" id="2.102.10.10">
    <property type="entry name" value="Rieske [2Fe-2S] iron-sulphur domain"/>
    <property type="match status" value="1"/>
</dbReference>
<gene>
    <name evidence="16" type="ORF">AMTR_s00068p00127460</name>
</gene>
<keyword evidence="9" id="KW-1133">Transmembrane helix</keyword>
<feature type="domain" description="Rieske" evidence="15">
    <location>
        <begin position="93"/>
        <end position="203"/>
    </location>
</feature>
<proteinExistence type="predicted"/>
<keyword evidence="12" id="KW-0411">Iron-sulfur</keyword>
<dbReference type="GO" id="GO:0046872">
    <property type="term" value="F:metal ion binding"/>
    <property type="evidence" value="ECO:0007669"/>
    <property type="project" value="UniProtKB-KW"/>
</dbReference>
<dbReference type="Gramene" id="ERN20453">
    <property type="protein sequence ID" value="ERN20453"/>
    <property type="gene ID" value="AMTR_s00068p00127460"/>
</dbReference>
<evidence type="ECO:0000256" key="2">
    <source>
        <dbReference type="ARBA" id="ARBA00004370"/>
    </source>
</evidence>
<dbReference type="CDD" id="cd03480">
    <property type="entry name" value="Rieske_RO_Alpha_PaO"/>
    <property type="match status" value="1"/>
</dbReference>
<evidence type="ECO:0000256" key="13">
    <source>
        <dbReference type="ARBA" id="ARBA00023136"/>
    </source>
</evidence>
<evidence type="ECO:0000256" key="12">
    <source>
        <dbReference type="ARBA" id="ARBA00023014"/>
    </source>
</evidence>
<dbReference type="SUPFAM" id="SSF55961">
    <property type="entry name" value="Bet v1-like"/>
    <property type="match status" value="1"/>
</dbReference>
<dbReference type="GO" id="GO:0010277">
    <property type="term" value="F:chlorophyllide a oxygenase activity"/>
    <property type="evidence" value="ECO:0007669"/>
    <property type="project" value="InterPro"/>
</dbReference>
<dbReference type="Gene3D" id="3.90.380.10">
    <property type="entry name" value="Naphthalene 1,2-dioxygenase Alpha Subunit, Chain A, domain 1"/>
    <property type="match status" value="1"/>
</dbReference>
<evidence type="ECO:0000256" key="6">
    <source>
        <dbReference type="ARBA" id="ARBA00022714"/>
    </source>
</evidence>
<keyword evidence="8" id="KW-0809">Transit peptide</keyword>
<keyword evidence="6" id="KW-0001">2Fe-2S</keyword>
<name>U5DIP3_AMBTC</name>
<accession>U5DIP3</accession>
<evidence type="ECO:0000256" key="14">
    <source>
        <dbReference type="SAM" id="MobiDB-lite"/>
    </source>
</evidence>
<organism evidence="16 17">
    <name type="scientific">Amborella trichopoda</name>
    <dbReference type="NCBI Taxonomy" id="13333"/>
    <lineage>
        <taxon>Eukaryota</taxon>
        <taxon>Viridiplantae</taxon>
        <taxon>Streptophyta</taxon>
        <taxon>Embryophyta</taxon>
        <taxon>Tracheophyta</taxon>
        <taxon>Spermatophyta</taxon>
        <taxon>Magnoliopsida</taxon>
        <taxon>Amborellales</taxon>
        <taxon>Amborellaceae</taxon>
        <taxon>Amborella</taxon>
    </lineage>
</organism>
<evidence type="ECO:0000259" key="15">
    <source>
        <dbReference type="PROSITE" id="PS51296"/>
    </source>
</evidence>
<dbReference type="EMBL" id="KI392059">
    <property type="protein sequence ID" value="ERN20453.1"/>
    <property type="molecule type" value="Genomic_DNA"/>
</dbReference>
<keyword evidence="7" id="KW-0479">Metal-binding</keyword>
<evidence type="ECO:0000256" key="1">
    <source>
        <dbReference type="ARBA" id="ARBA00004229"/>
    </source>
</evidence>
<dbReference type="GO" id="GO:0016491">
    <property type="term" value="F:oxidoreductase activity"/>
    <property type="evidence" value="ECO:0000318"/>
    <property type="project" value="GO_Central"/>
</dbReference>
<keyword evidence="10" id="KW-0560">Oxidoreductase</keyword>
<dbReference type="Pfam" id="PF08417">
    <property type="entry name" value="PaO"/>
    <property type="match status" value="1"/>
</dbReference>
<dbReference type="InterPro" id="IPR017941">
    <property type="entry name" value="Rieske_2Fe-2S"/>
</dbReference>
<dbReference type="GO" id="GO:0051537">
    <property type="term" value="F:2 iron, 2 sulfur cluster binding"/>
    <property type="evidence" value="ECO:0007669"/>
    <property type="project" value="UniProtKB-KW"/>
</dbReference>
<dbReference type="GO" id="GO:0005737">
    <property type="term" value="C:cytoplasm"/>
    <property type="evidence" value="ECO:0000318"/>
    <property type="project" value="GO_Central"/>
</dbReference>
<dbReference type="PROSITE" id="PS51296">
    <property type="entry name" value="RIESKE"/>
    <property type="match status" value="1"/>
</dbReference>
<dbReference type="InterPro" id="IPR050584">
    <property type="entry name" value="Cholesterol_7-desaturase"/>
</dbReference>
<evidence type="ECO:0000256" key="4">
    <source>
        <dbReference type="ARBA" id="ARBA00022640"/>
    </source>
</evidence>
<dbReference type="Pfam" id="PF00355">
    <property type="entry name" value="Rieske"/>
    <property type="match status" value="1"/>
</dbReference>
<dbReference type="STRING" id="13333.U5DIP3"/>
<feature type="compositionally biased region" description="Low complexity" evidence="14">
    <location>
        <begin position="50"/>
        <end position="69"/>
    </location>
</feature>
<evidence type="ECO:0000313" key="17">
    <source>
        <dbReference type="Proteomes" id="UP000017836"/>
    </source>
</evidence>
<dbReference type="SUPFAM" id="SSF50022">
    <property type="entry name" value="ISP domain"/>
    <property type="match status" value="1"/>
</dbReference>
<evidence type="ECO:0000256" key="8">
    <source>
        <dbReference type="ARBA" id="ARBA00022946"/>
    </source>
</evidence>
<reference evidence="17" key="1">
    <citation type="journal article" date="2013" name="Science">
        <title>The Amborella genome and the evolution of flowering plants.</title>
        <authorList>
            <consortium name="Amborella Genome Project"/>
        </authorList>
    </citation>
    <scope>NUCLEOTIDE SEQUENCE [LARGE SCALE GENOMIC DNA]</scope>
</reference>
<dbReference type="eggNOG" id="ENOG502QR6Q">
    <property type="taxonomic scope" value="Eukaryota"/>
</dbReference>
<evidence type="ECO:0000256" key="11">
    <source>
        <dbReference type="ARBA" id="ARBA00023004"/>
    </source>
</evidence>
<evidence type="ECO:0000256" key="7">
    <source>
        <dbReference type="ARBA" id="ARBA00022723"/>
    </source>
</evidence>
<dbReference type="KEGG" id="atr:18448869"/>
<dbReference type="PANTHER" id="PTHR21266">
    <property type="entry name" value="IRON-SULFUR DOMAIN CONTAINING PROTEIN"/>
    <property type="match status" value="1"/>
</dbReference>
<keyword evidence="4" id="KW-0934">Plastid</keyword>